<dbReference type="CDD" id="cd06257">
    <property type="entry name" value="DnaJ"/>
    <property type="match status" value="1"/>
</dbReference>
<dbReference type="PROSITE" id="PS00636">
    <property type="entry name" value="DNAJ_1"/>
    <property type="match status" value="1"/>
</dbReference>
<reference evidence="2" key="2">
    <citation type="submission" date="2015-06" db="UniProtKB">
        <authorList>
            <consortium name="EnsemblPlants"/>
        </authorList>
    </citation>
    <scope>IDENTIFICATION</scope>
</reference>
<dbReference type="HOGENOM" id="CLU_017633_11_1_1"/>
<evidence type="ECO:0000313" key="3">
    <source>
        <dbReference type="Proteomes" id="UP000008022"/>
    </source>
</evidence>
<dbReference type="OMA" id="WHPERFH"/>
<proteinExistence type="predicted"/>
<evidence type="ECO:0000259" key="1">
    <source>
        <dbReference type="PROSITE" id="PS50076"/>
    </source>
</evidence>
<dbReference type="SMART" id="SM00271">
    <property type="entry name" value="DnaJ"/>
    <property type="match status" value="1"/>
</dbReference>
<dbReference type="InterPro" id="IPR001623">
    <property type="entry name" value="DnaJ_domain"/>
</dbReference>
<dbReference type="AlphaFoldDB" id="A0A0E0QJT9"/>
<dbReference type="PANTHER" id="PTHR44743:SF4">
    <property type="entry name" value="J DOMAIN-CONTAINING PROTEIN"/>
    <property type="match status" value="1"/>
</dbReference>
<protein>
    <recommendedName>
        <fullName evidence="1">J domain-containing protein</fullName>
    </recommendedName>
</protein>
<dbReference type="Gene3D" id="1.10.287.110">
    <property type="entry name" value="DnaJ domain"/>
    <property type="match status" value="1"/>
</dbReference>
<feature type="domain" description="J" evidence="1">
    <location>
        <begin position="7"/>
        <end position="80"/>
    </location>
</feature>
<sequence length="157" mass="17200">MAGKNGSLYAVLGVASDCSDADLRTAYRKLAMKWHPDKCGAAGSSAGGGAEAAKVRFQKIQGAYAVLSDPNKRILYDVGAYDSDGDDDRQFEELFLRPPAPAPPTSSSFRSAVPRGRWEVFKEKGRKNVECSRRPSFVLIIKLIDQEENDSDNDMTH</sequence>
<dbReference type="PANTHER" id="PTHR44743">
    <property type="entry name" value="PUTATIVE, EXPRESSED-RELATED"/>
    <property type="match status" value="1"/>
</dbReference>
<dbReference type="PRINTS" id="PR00625">
    <property type="entry name" value="JDOMAIN"/>
</dbReference>
<dbReference type="PROSITE" id="PS50076">
    <property type="entry name" value="DNAJ_2"/>
    <property type="match status" value="1"/>
</dbReference>
<organism evidence="2 3">
    <name type="scientific">Oryza rufipogon</name>
    <name type="common">Brownbeard rice</name>
    <name type="synonym">Asian wild rice</name>
    <dbReference type="NCBI Taxonomy" id="4529"/>
    <lineage>
        <taxon>Eukaryota</taxon>
        <taxon>Viridiplantae</taxon>
        <taxon>Streptophyta</taxon>
        <taxon>Embryophyta</taxon>
        <taxon>Tracheophyta</taxon>
        <taxon>Spermatophyta</taxon>
        <taxon>Magnoliopsida</taxon>
        <taxon>Liliopsida</taxon>
        <taxon>Poales</taxon>
        <taxon>Poaceae</taxon>
        <taxon>BOP clade</taxon>
        <taxon>Oryzoideae</taxon>
        <taxon>Oryzeae</taxon>
        <taxon>Oryzinae</taxon>
        <taxon>Oryza</taxon>
    </lineage>
</organism>
<dbReference type="eggNOG" id="KOG0714">
    <property type="taxonomic scope" value="Eukaryota"/>
</dbReference>
<dbReference type="GO" id="GO:0005783">
    <property type="term" value="C:endoplasmic reticulum"/>
    <property type="evidence" value="ECO:0007669"/>
    <property type="project" value="UniProtKB-ARBA"/>
</dbReference>
<dbReference type="SUPFAM" id="SSF46565">
    <property type="entry name" value="Chaperone J-domain"/>
    <property type="match status" value="1"/>
</dbReference>
<name>A0A0E0QJT9_ORYRU</name>
<keyword evidence="3" id="KW-1185">Reference proteome</keyword>
<reference evidence="3" key="1">
    <citation type="submission" date="2013-06" db="EMBL/GenBank/DDBJ databases">
        <authorList>
            <person name="Zhao Q."/>
        </authorList>
    </citation>
    <scope>NUCLEOTIDE SEQUENCE</scope>
    <source>
        <strain evidence="3">cv. W1943</strain>
    </source>
</reference>
<dbReference type="InterPro" id="IPR018253">
    <property type="entry name" value="DnaJ_domain_CS"/>
</dbReference>
<evidence type="ECO:0000313" key="2">
    <source>
        <dbReference type="EnsemblPlants" id="ORUFI08G18790.1"/>
    </source>
</evidence>
<dbReference type="EnsemblPlants" id="ORUFI08G18790.1">
    <property type="protein sequence ID" value="ORUFI08G18790.1"/>
    <property type="gene ID" value="ORUFI08G18790"/>
</dbReference>
<dbReference type="InterPro" id="IPR036869">
    <property type="entry name" value="J_dom_sf"/>
</dbReference>
<accession>A0A0E0QJT9</accession>
<dbReference type="Gramene" id="ORUFI08G18790.1">
    <property type="protein sequence ID" value="ORUFI08G18790.1"/>
    <property type="gene ID" value="ORUFI08G18790"/>
</dbReference>
<dbReference type="Pfam" id="PF00226">
    <property type="entry name" value="DnaJ"/>
    <property type="match status" value="1"/>
</dbReference>
<dbReference type="Proteomes" id="UP000008022">
    <property type="component" value="Unassembled WGS sequence"/>
</dbReference>
<dbReference type="STRING" id="4529.A0A0E0QJT9"/>